<sequence>MSKRSSSLATMADGIQKDSDVPSVRLERFLNDQPTVGEVLMMSRTTTPRCTTQRRTEDMKLVIREWEESWCTATTN</sequence>
<gene>
    <name evidence="2" type="ORF">CMEL01_08425</name>
</gene>
<reference evidence="2 3" key="1">
    <citation type="submission" date="2016-10" db="EMBL/GenBank/DDBJ databases">
        <title>The genome sequence of Colletotrichum fioriniae PJ7.</title>
        <authorList>
            <person name="Baroncelli R."/>
        </authorList>
    </citation>
    <scope>NUCLEOTIDE SEQUENCE [LARGE SCALE GENOMIC DNA]</scope>
    <source>
        <strain evidence="2">Col 31</strain>
    </source>
</reference>
<keyword evidence="3" id="KW-1185">Reference proteome</keyword>
<comment type="caution">
    <text evidence="2">The sequence shown here is derived from an EMBL/GenBank/DDBJ whole genome shotgun (WGS) entry which is preliminary data.</text>
</comment>
<dbReference type="Proteomes" id="UP001239795">
    <property type="component" value="Unassembled WGS sequence"/>
</dbReference>
<evidence type="ECO:0000256" key="1">
    <source>
        <dbReference type="SAM" id="MobiDB-lite"/>
    </source>
</evidence>
<accession>A0AAI9U2H3</accession>
<dbReference type="AlphaFoldDB" id="A0AAI9U2H3"/>
<protein>
    <submittedName>
        <fullName evidence="2">Uncharacterized protein</fullName>
    </submittedName>
</protein>
<name>A0AAI9U2H3_9PEZI</name>
<evidence type="ECO:0000313" key="2">
    <source>
        <dbReference type="EMBL" id="KAK1449110.1"/>
    </source>
</evidence>
<evidence type="ECO:0000313" key="3">
    <source>
        <dbReference type="Proteomes" id="UP001239795"/>
    </source>
</evidence>
<feature type="region of interest" description="Disordered" evidence="1">
    <location>
        <begin position="1"/>
        <end position="22"/>
    </location>
</feature>
<proteinExistence type="predicted"/>
<organism evidence="2 3">
    <name type="scientific">Colletotrichum melonis</name>
    <dbReference type="NCBI Taxonomy" id="1209925"/>
    <lineage>
        <taxon>Eukaryota</taxon>
        <taxon>Fungi</taxon>
        <taxon>Dikarya</taxon>
        <taxon>Ascomycota</taxon>
        <taxon>Pezizomycotina</taxon>
        <taxon>Sordariomycetes</taxon>
        <taxon>Hypocreomycetidae</taxon>
        <taxon>Glomerellales</taxon>
        <taxon>Glomerellaceae</taxon>
        <taxon>Colletotrichum</taxon>
        <taxon>Colletotrichum acutatum species complex</taxon>
    </lineage>
</organism>
<dbReference type="EMBL" id="MLGG01000068">
    <property type="protein sequence ID" value="KAK1449110.1"/>
    <property type="molecule type" value="Genomic_DNA"/>
</dbReference>